<proteinExistence type="predicted"/>
<dbReference type="EMBL" id="VSSQ01014996">
    <property type="protein sequence ID" value="MPM54854.1"/>
    <property type="molecule type" value="Genomic_DNA"/>
</dbReference>
<protein>
    <submittedName>
        <fullName evidence="1">Uncharacterized protein</fullName>
    </submittedName>
</protein>
<gene>
    <name evidence="1" type="ORF">SDC9_101637</name>
</gene>
<evidence type="ECO:0000313" key="1">
    <source>
        <dbReference type="EMBL" id="MPM54854.1"/>
    </source>
</evidence>
<name>A0A645AZA8_9ZZZZ</name>
<sequence>MERTACRAAIKTAAEIPANSPIQTFWVTLPTRAPTMEPISIMPSMAMFTTPARSLMMPEKAPRVMGTAMETALESMPPRLSDFPEACQVRKLKMSSRNTTPTIPLVALPNPLIVWKRPMPRLRIMVMSRAVWEGTTQLGIVPTVMPPGVITKVVRASVAVLLKNTKKIKTAVRISTTPMMMRRLGETSFSLTRAIAVEEVAIIYSLLLRQ</sequence>
<organism evidence="1">
    <name type="scientific">bioreactor metagenome</name>
    <dbReference type="NCBI Taxonomy" id="1076179"/>
    <lineage>
        <taxon>unclassified sequences</taxon>
        <taxon>metagenomes</taxon>
        <taxon>ecological metagenomes</taxon>
    </lineage>
</organism>
<reference evidence="1" key="1">
    <citation type="submission" date="2019-08" db="EMBL/GenBank/DDBJ databases">
        <authorList>
            <person name="Kucharzyk K."/>
            <person name="Murdoch R.W."/>
            <person name="Higgins S."/>
            <person name="Loffler F."/>
        </authorList>
    </citation>
    <scope>NUCLEOTIDE SEQUENCE</scope>
</reference>
<comment type="caution">
    <text evidence="1">The sequence shown here is derived from an EMBL/GenBank/DDBJ whole genome shotgun (WGS) entry which is preliminary data.</text>
</comment>
<dbReference type="AlphaFoldDB" id="A0A645AZA8"/>
<accession>A0A645AZA8</accession>